<evidence type="ECO:0000313" key="6">
    <source>
        <dbReference type="Proteomes" id="UP001500279"/>
    </source>
</evidence>
<proteinExistence type="predicted"/>
<organism evidence="5 6">
    <name type="scientific">Ideonella azotifigens</name>
    <dbReference type="NCBI Taxonomy" id="513160"/>
    <lineage>
        <taxon>Bacteria</taxon>
        <taxon>Pseudomonadati</taxon>
        <taxon>Pseudomonadota</taxon>
        <taxon>Betaproteobacteria</taxon>
        <taxon>Burkholderiales</taxon>
        <taxon>Sphaerotilaceae</taxon>
        <taxon>Ideonella</taxon>
    </lineage>
</organism>
<keyword evidence="6" id="KW-1185">Reference proteome</keyword>
<dbReference type="InterPro" id="IPR009057">
    <property type="entry name" value="Homeodomain-like_sf"/>
</dbReference>
<evidence type="ECO:0000256" key="3">
    <source>
        <dbReference type="ARBA" id="ARBA00023163"/>
    </source>
</evidence>
<dbReference type="Proteomes" id="UP001500279">
    <property type="component" value="Unassembled WGS sequence"/>
</dbReference>
<dbReference type="InterPro" id="IPR018060">
    <property type="entry name" value="HTH_AraC"/>
</dbReference>
<dbReference type="PANTHER" id="PTHR47504">
    <property type="entry name" value="RIGHT ORIGIN-BINDING PROTEIN"/>
    <property type="match status" value="1"/>
</dbReference>
<dbReference type="InterPro" id="IPR020449">
    <property type="entry name" value="Tscrpt_reg_AraC-type_HTH"/>
</dbReference>
<reference evidence="5 6" key="1">
    <citation type="journal article" date="2019" name="Int. J. Syst. Evol. Microbiol.">
        <title>The Global Catalogue of Microorganisms (GCM) 10K type strain sequencing project: providing services to taxonomists for standard genome sequencing and annotation.</title>
        <authorList>
            <consortium name="The Broad Institute Genomics Platform"/>
            <consortium name="The Broad Institute Genome Sequencing Center for Infectious Disease"/>
            <person name="Wu L."/>
            <person name="Ma J."/>
        </authorList>
    </citation>
    <scope>NUCLEOTIDE SEQUENCE [LARGE SCALE GENOMIC DNA]</scope>
    <source>
        <strain evidence="5 6">JCM 15503</strain>
    </source>
</reference>
<name>A0ABN1JK98_9BURK</name>
<keyword evidence="2" id="KW-0238">DNA-binding</keyword>
<evidence type="ECO:0000256" key="2">
    <source>
        <dbReference type="ARBA" id="ARBA00023125"/>
    </source>
</evidence>
<dbReference type="PRINTS" id="PR00032">
    <property type="entry name" value="HTHARAC"/>
</dbReference>
<dbReference type="EMBL" id="BAAAEW010000003">
    <property type="protein sequence ID" value="GAA0741595.1"/>
    <property type="molecule type" value="Genomic_DNA"/>
</dbReference>
<dbReference type="RefSeq" id="WP_141287272.1">
    <property type="nucleotide sequence ID" value="NZ_BAAAEW010000003.1"/>
</dbReference>
<accession>A0ABN1JK98</accession>
<sequence length="291" mass="32443">MNYLAQVQRGIDYIETHLDGDVDPADVARHAGLSQWHYQRIFKALTNETLKTYIRSRRFSLSLEKLARTQERVLDIALASGFESQESFTRAFKKAFSVTPAHYRRHAGALAFLHKVRFDEDYLRHIHANVSLEPELIEHGEMQLVGLSTKFHGMDSEKNNVASKLPALWAAFLPLLADVPNRIVGSCHGVVQQTSAQSDELVYWAAAPVTHVGPLGKGLASLRIPAARYARFTHRGLPAGLDQTVNYIYSSWLLRSGERHAGGCDLEFYGADYAADSHASTMHYAIPLAAN</sequence>
<dbReference type="SUPFAM" id="SSF55136">
    <property type="entry name" value="Probable bacterial effector-binding domain"/>
    <property type="match status" value="1"/>
</dbReference>
<dbReference type="InterPro" id="IPR050959">
    <property type="entry name" value="MarA-like"/>
</dbReference>
<evidence type="ECO:0000313" key="5">
    <source>
        <dbReference type="EMBL" id="GAA0741595.1"/>
    </source>
</evidence>
<dbReference type="SMART" id="SM00871">
    <property type="entry name" value="AraC_E_bind"/>
    <property type="match status" value="1"/>
</dbReference>
<evidence type="ECO:0000259" key="4">
    <source>
        <dbReference type="PROSITE" id="PS01124"/>
    </source>
</evidence>
<dbReference type="Pfam" id="PF06445">
    <property type="entry name" value="GyrI-like"/>
    <property type="match status" value="1"/>
</dbReference>
<dbReference type="Gene3D" id="1.10.10.60">
    <property type="entry name" value="Homeodomain-like"/>
    <property type="match status" value="2"/>
</dbReference>
<evidence type="ECO:0000256" key="1">
    <source>
        <dbReference type="ARBA" id="ARBA00023015"/>
    </source>
</evidence>
<dbReference type="Gene3D" id="3.20.80.10">
    <property type="entry name" value="Regulatory factor, effector binding domain"/>
    <property type="match status" value="1"/>
</dbReference>
<comment type="caution">
    <text evidence="5">The sequence shown here is derived from an EMBL/GenBank/DDBJ whole genome shotgun (WGS) entry which is preliminary data.</text>
</comment>
<keyword evidence="1" id="KW-0805">Transcription regulation</keyword>
<feature type="domain" description="HTH araC/xylS-type" evidence="4">
    <location>
        <begin position="8"/>
        <end position="106"/>
    </location>
</feature>
<dbReference type="InterPro" id="IPR010499">
    <property type="entry name" value="AraC_E-bd"/>
</dbReference>
<dbReference type="PROSITE" id="PS01124">
    <property type="entry name" value="HTH_ARAC_FAMILY_2"/>
    <property type="match status" value="1"/>
</dbReference>
<dbReference type="SUPFAM" id="SSF46689">
    <property type="entry name" value="Homeodomain-like"/>
    <property type="match status" value="2"/>
</dbReference>
<gene>
    <name evidence="5" type="ORF">GCM10009107_04320</name>
</gene>
<dbReference type="Pfam" id="PF12833">
    <property type="entry name" value="HTH_18"/>
    <property type="match status" value="1"/>
</dbReference>
<dbReference type="PANTHER" id="PTHR47504:SF5">
    <property type="entry name" value="RIGHT ORIGIN-BINDING PROTEIN"/>
    <property type="match status" value="1"/>
</dbReference>
<dbReference type="InterPro" id="IPR029442">
    <property type="entry name" value="GyrI-like"/>
</dbReference>
<dbReference type="SMART" id="SM00342">
    <property type="entry name" value="HTH_ARAC"/>
    <property type="match status" value="1"/>
</dbReference>
<dbReference type="InterPro" id="IPR011256">
    <property type="entry name" value="Reg_factor_effector_dom_sf"/>
</dbReference>
<protein>
    <submittedName>
        <fullName evidence="5">AraC family transcriptional regulator</fullName>
    </submittedName>
</protein>
<keyword evidence="3" id="KW-0804">Transcription</keyword>